<dbReference type="Proteomes" id="UP000255168">
    <property type="component" value="Chromosome I"/>
</dbReference>
<sequence>MSHDHFIIEQAEISGWQGVSKRSLLEDTPLRHELLSAHPALQGKCEIVTPMAREMYRTFKVAILLGDHGTYYTSQAKNGQSSALRVCMQLLAREYPHIVTYYHCSTETAILQERVALQDMLASTGHAVLSGGVILMRERLVSKIVDDLRRRGTGYTAVWCVDNAHNMQRRELEILADLQHRLWESGIQLLTVMMTDGRPSVDGNTEEAISCAPLLTRFFFHERQLRGLSKPDDLSEILDAFDTLDFPEGTSVRWTEFFLPKAYNNGFRLAGEAVNLYEALMRCSPDPGKGPPPLDVLFRAVRWALLRSAGFDNADFHFLPEDWRRAVDYAIFNGYYAPPRLLA</sequence>
<name>A0A375H706_9BURK</name>
<organism evidence="1 2">
    <name type="scientific">Cupriavidus neocaledonicus</name>
    <dbReference type="NCBI Taxonomy" id="1040979"/>
    <lineage>
        <taxon>Bacteria</taxon>
        <taxon>Pseudomonadati</taxon>
        <taxon>Pseudomonadota</taxon>
        <taxon>Betaproteobacteria</taxon>
        <taxon>Burkholderiales</taxon>
        <taxon>Burkholderiaceae</taxon>
        <taxon>Cupriavidus</taxon>
    </lineage>
</organism>
<dbReference type="RefSeq" id="WP_115678341.1">
    <property type="nucleotide sequence ID" value="NZ_LT984806.1"/>
</dbReference>
<dbReference type="EMBL" id="LT984806">
    <property type="protein sequence ID" value="SPD46668.1"/>
    <property type="molecule type" value="Genomic_DNA"/>
</dbReference>
<gene>
    <name evidence="1" type="ORF">CBM2607_11608</name>
</gene>
<evidence type="ECO:0000313" key="2">
    <source>
        <dbReference type="Proteomes" id="UP000255168"/>
    </source>
</evidence>
<dbReference type="AlphaFoldDB" id="A0A375H706"/>
<reference evidence="1 2" key="1">
    <citation type="submission" date="2018-01" db="EMBL/GenBank/DDBJ databases">
        <authorList>
            <person name="Clerissi C."/>
        </authorList>
    </citation>
    <scope>NUCLEOTIDE SEQUENCE [LARGE SCALE GENOMIC DNA]</scope>
    <source>
        <strain evidence="1">Cupriavidus taiwanensis STM 6160</strain>
    </source>
</reference>
<proteinExistence type="predicted"/>
<accession>A0A375H706</accession>
<evidence type="ECO:0000313" key="1">
    <source>
        <dbReference type="EMBL" id="SPD46668.1"/>
    </source>
</evidence>
<protein>
    <submittedName>
        <fullName evidence="1">Uncharacterized protein</fullName>
    </submittedName>
</protein>